<proteinExistence type="predicted"/>
<dbReference type="Ensembl" id="ENSCABT00000033578.1">
    <property type="protein sequence ID" value="ENSCABP00000030640.1"/>
    <property type="gene ID" value="ENSCABG00000022392.1"/>
</dbReference>
<reference evidence="1" key="1">
    <citation type="submission" date="2025-08" db="UniProtKB">
        <authorList>
            <consortium name="Ensembl"/>
        </authorList>
    </citation>
    <scope>IDENTIFICATION</scope>
</reference>
<keyword evidence="2" id="KW-1185">Reference proteome</keyword>
<dbReference type="AlphaFoldDB" id="A0A8C0JEG9"/>
<reference evidence="1" key="2">
    <citation type="submission" date="2025-09" db="UniProtKB">
        <authorList>
            <consortium name="Ensembl"/>
        </authorList>
    </citation>
    <scope>IDENTIFICATION</scope>
</reference>
<evidence type="ECO:0000313" key="2">
    <source>
        <dbReference type="Proteomes" id="UP000694404"/>
    </source>
</evidence>
<sequence>MWPASRPTAFDYPNGSVPILQLCELEVVFQCETEEAGEKPGGQRTLAPAALEYSVPSRRGAAASLQLKPWPRTCQGPKTPVLTVCRPGETREKPQPCACQEPRISAPANIWAPQRTLRLQTAFSWDRYTLATDGATTHIFSYSSKQNLDLF</sequence>
<dbReference type="Proteomes" id="UP000694404">
    <property type="component" value="Unplaced"/>
</dbReference>
<organism evidence="1 2">
    <name type="scientific">Chelonoidis abingdonii</name>
    <name type="common">Abingdon island giant tortoise</name>
    <name type="synonym">Testudo abingdonii</name>
    <dbReference type="NCBI Taxonomy" id="106734"/>
    <lineage>
        <taxon>Eukaryota</taxon>
        <taxon>Metazoa</taxon>
        <taxon>Chordata</taxon>
        <taxon>Craniata</taxon>
        <taxon>Vertebrata</taxon>
        <taxon>Euteleostomi</taxon>
        <taxon>Archelosauria</taxon>
        <taxon>Testudinata</taxon>
        <taxon>Testudines</taxon>
        <taxon>Cryptodira</taxon>
        <taxon>Durocryptodira</taxon>
        <taxon>Testudinoidea</taxon>
        <taxon>Testudinidae</taxon>
        <taxon>Chelonoidis</taxon>
    </lineage>
</organism>
<accession>A0A8C0JEG9</accession>
<protein>
    <submittedName>
        <fullName evidence="1">Uncharacterized protein</fullName>
    </submittedName>
</protein>
<evidence type="ECO:0000313" key="1">
    <source>
        <dbReference type="Ensembl" id="ENSCABP00000030640.1"/>
    </source>
</evidence>
<name>A0A8C0JEG9_CHEAB</name>